<name>A0A9N9K6B3_9GLOM</name>
<gene>
    <name evidence="1" type="ORF">RFULGI_LOCUS19051</name>
</gene>
<keyword evidence="2" id="KW-1185">Reference proteome</keyword>
<evidence type="ECO:0000313" key="1">
    <source>
        <dbReference type="EMBL" id="CAG8813942.1"/>
    </source>
</evidence>
<feature type="non-terminal residue" evidence="1">
    <location>
        <position position="1"/>
    </location>
</feature>
<reference evidence="1" key="1">
    <citation type="submission" date="2021-06" db="EMBL/GenBank/DDBJ databases">
        <authorList>
            <person name="Kallberg Y."/>
            <person name="Tangrot J."/>
            <person name="Rosling A."/>
        </authorList>
    </citation>
    <scope>NUCLEOTIDE SEQUENCE</scope>
    <source>
        <strain evidence="1">IN212</strain>
    </source>
</reference>
<dbReference type="EMBL" id="CAJVPZ010089168">
    <property type="protein sequence ID" value="CAG8813942.1"/>
    <property type="molecule type" value="Genomic_DNA"/>
</dbReference>
<evidence type="ECO:0000313" key="2">
    <source>
        <dbReference type="Proteomes" id="UP000789396"/>
    </source>
</evidence>
<sequence length="54" mass="6429">KNHPYMNDKLVFSIVKEFFGKKLEYWPADVKKPQGDFGTRKIFESDVPYQGKNY</sequence>
<protein>
    <submittedName>
        <fullName evidence="1">3663_t:CDS:1</fullName>
    </submittedName>
</protein>
<dbReference type="Proteomes" id="UP000789396">
    <property type="component" value="Unassembled WGS sequence"/>
</dbReference>
<accession>A0A9N9K6B3</accession>
<feature type="non-terminal residue" evidence="1">
    <location>
        <position position="54"/>
    </location>
</feature>
<proteinExistence type="predicted"/>
<dbReference type="AlphaFoldDB" id="A0A9N9K6B3"/>
<organism evidence="1 2">
    <name type="scientific">Racocetra fulgida</name>
    <dbReference type="NCBI Taxonomy" id="60492"/>
    <lineage>
        <taxon>Eukaryota</taxon>
        <taxon>Fungi</taxon>
        <taxon>Fungi incertae sedis</taxon>
        <taxon>Mucoromycota</taxon>
        <taxon>Glomeromycotina</taxon>
        <taxon>Glomeromycetes</taxon>
        <taxon>Diversisporales</taxon>
        <taxon>Gigasporaceae</taxon>
        <taxon>Racocetra</taxon>
    </lineage>
</organism>
<comment type="caution">
    <text evidence="1">The sequence shown here is derived from an EMBL/GenBank/DDBJ whole genome shotgun (WGS) entry which is preliminary data.</text>
</comment>